<dbReference type="EMBL" id="FNAY01000010">
    <property type="protein sequence ID" value="SDF39150.1"/>
    <property type="molecule type" value="Genomic_DNA"/>
</dbReference>
<sequence length="271" mass="29224">MSITHRLGAGQAALPVDRNDFSAGLPARKPPPVVPKAPRAMPLTRRYEAAWLTAAGRVESSTRLAPATPLFEEAFSALARGSVLMTEDGPVAIEDLQPGQRVLTAEGRPEQVCWIGSMVIYPGAENGRDLEEQVSLTRITAEAFGAGRPGLDLVLGPRARLCLRDPRLRRVAGAEAAYVPARAFLDGISVIEVTPSAPVTAYHVVLEHHGSLRVAGLEVEAFHPGEGVERMIDPRMLSLFEAQFPQFASLASFGPPAHPRLTRFEVESLWG</sequence>
<evidence type="ECO:0000259" key="1">
    <source>
        <dbReference type="Pfam" id="PF13403"/>
    </source>
</evidence>
<reference evidence="2 3" key="1">
    <citation type="submission" date="2016-10" db="EMBL/GenBank/DDBJ databases">
        <authorList>
            <person name="de Groot N.N."/>
        </authorList>
    </citation>
    <scope>NUCLEOTIDE SEQUENCE [LARGE SCALE GENOMIC DNA]</scope>
    <source>
        <strain evidence="3">DSM 938 / 37b4</strain>
    </source>
</reference>
<name>A0A1G7KQB9_RHOCA</name>
<gene>
    <name evidence="2" type="ORF">SAMN04244550_02168</name>
</gene>
<organism evidence="2 3">
    <name type="scientific">Rhodobacter capsulatus</name>
    <name type="common">Rhodopseudomonas capsulata</name>
    <dbReference type="NCBI Taxonomy" id="1061"/>
    <lineage>
        <taxon>Bacteria</taxon>
        <taxon>Pseudomonadati</taxon>
        <taxon>Pseudomonadota</taxon>
        <taxon>Alphaproteobacteria</taxon>
        <taxon>Rhodobacterales</taxon>
        <taxon>Rhodobacter group</taxon>
        <taxon>Rhodobacter</taxon>
    </lineage>
</organism>
<evidence type="ECO:0000313" key="2">
    <source>
        <dbReference type="EMBL" id="SDF39150.1"/>
    </source>
</evidence>
<feature type="domain" description="Hedgehog/Intein (Hint)" evidence="1">
    <location>
        <begin position="78"/>
        <end position="225"/>
    </location>
</feature>
<protein>
    <submittedName>
        <fullName evidence="2">Hint domain-containing protein</fullName>
    </submittedName>
</protein>
<dbReference type="InterPro" id="IPR036844">
    <property type="entry name" value="Hint_dom_sf"/>
</dbReference>
<proteinExistence type="predicted"/>
<accession>A0A1G7KQB9</accession>
<dbReference type="Proteomes" id="UP000183812">
    <property type="component" value="Unassembled WGS sequence"/>
</dbReference>
<dbReference type="InterPro" id="IPR028992">
    <property type="entry name" value="Hedgehog/Intein_dom"/>
</dbReference>
<evidence type="ECO:0000313" key="3">
    <source>
        <dbReference type="Proteomes" id="UP000183812"/>
    </source>
</evidence>
<dbReference type="RefSeq" id="WP_081348879.1">
    <property type="nucleotide sequence ID" value="NZ_CP119563.1"/>
</dbReference>
<dbReference type="OrthoDB" id="6305173at2"/>
<dbReference type="AlphaFoldDB" id="A0A1G7KQB9"/>
<dbReference type="SUPFAM" id="SSF51294">
    <property type="entry name" value="Hedgehog/intein (Hint) domain"/>
    <property type="match status" value="1"/>
</dbReference>
<dbReference type="Pfam" id="PF13403">
    <property type="entry name" value="Hint_2"/>
    <property type="match status" value="1"/>
</dbReference>